<reference evidence="2" key="1">
    <citation type="submission" date="2023-11" db="EMBL/GenBank/DDBJ databases">
        <title>Genome assemblies of two species of porcelain crab, Petrolisthes cinctipes and Petrolisthes manimaculis (Anomura: Porcellanidae).</title>
        <authorList>
            <person name="Angst P."/>
        </authorList>
    </citation>
    <scope>NUCLEOTIDE SEQUENCE</scope>
    <source>
        <strain evidence="2">PB745_02</strain>
        <tissue evidence="2">Gill</tissue>
    </source>
</reference>
<proteinExistence type="predicted"/>
<protein>
    <submittedName>
        <fullName evidence="2">Uncharacterized protein</fullName>
    </submittedName>
</protein>
<keyword evidence="3" id="KW-1185">Reference proteome</keyword>
<feature type="region of interest" description="Disordered" evidence="1">
    <location>
        <begin position="16"/>
        <end position="35"/>
    </location>
</feature>
<organism evidence="2 3">
    <name type="scientific">Petrolisthes manimaculis</name>
    <dbReference type="NCBI Taxonomy" id="1843537"/>
    <lineage>
        <taxon>Eukaryota</taxon>
        <taxon>Metazoa</taxon>
        <taxon>Ecdysozoa</taxon>
        <taxon>Arthropoda</taxon>
        <taxon>Crustacea</taxon>
        <taxon>Multicrustacea</taxon>
        <taxon>Malacostraca</taxon>
        <taxon>Eumalacostraca</taxon>
        <taxon>Eucarida</taxon>
        <taxon>Decapoda</taxon>
        <taxon>Pleocyemata</taxon>
        <taxon>Anomura</taxon>
        <taxon>Galatheoidea</taxon>
        <taxon>Porcellanidae</taxon>
        <taxon>Petrolisthes</taxon>
    </lineage>
</organism>
<dbReference type="EMBL" id="JAWZYT010001408">
    <property type="protein sequence ID" value="KAK4312522.1"/>
    <property type="molecule type" value="Genomic_DNA"/>
</dbReference>
<evidence type="ECO:0000313" key="2">
    <source>
        <dbReference type="EMBL" id="KAK4312522.1"/>
    </source>
</evidence>
<sequence length="101" mass="10947">MVTVLSYFTVPSPLNRTVNNAGMEEEEPDNDGGGQMRAAKSLIVVKSVPHHDGVGSGCSCGVAAQARQYGRLARYGRNADPLVSTVTPQAKHVVWFEWDPY</sequence>
<gene>
    <name evidence="2" type="ORF">Pmani_016114</name>
</gene>
<accession>A0AAE1PSK2</accession>
<comment type="caution">
    <text evidence="2">The sequence shown here is derived from an EMBL/GenBank/DDBJ whole genome shotgun (WGS) entry which is preliminary data.</text>
</comment>
<name>A0AAE1PSK2_9EUCA</name>
<dbReference type="Proteomes" id="UP001292094">
    <property type="component" value="Unassembled WGS sequence"/>
</dbReference>
<dbReference type="AlphaFoldDB" id="A0AAE1PSK2"/>
<evidence type="ECO:0000256" key="1">
    <source>
        <dbReference type="SAM" id="MobiDB-lite"/>
    </source>
</evidence>
<evidence type="ECO:0000313" key="3">
    <source>
        <dbReference type="Proteomes" id="UP001292094"/>
    </source>
</evidence>